<proteinExistence type="predicted"/>
<accession>A0A9P4PHT9</accession>
<evidence type="ECO:0000313" key="1">
    <source>
        <dbReference type="EMBL" id="KAF2444421.1"/>
    </source>
</evidence>
<organism evidence="1 2">
    <name type="scientific">Karstenula rhodostoma CBS 690.94</name>
    <dbReference type="NCBI Taxonomy" id="1392251"/>
    <lineage>
        <taxon>Eukaryota</taxon>
        <taxon>Fungi</taxon>
        <taxon>Dikarya</taxon>
        <taxon>Ascomycota</taxon>
        <taxon>Pezizomycotina</taxon>
        <taxon>Dothideomycetes</taxon>
        <taxon>Pleosporomycetidae</taxon>
        <taxon>Pleosporales</taxon>
        <taxon>Massarineae</taxon>
        <taxon>Didymosphaeriaceae</taxon>
        <taxon>Karstenula</taxon>
    </lineage>
</organism>
<reference evidence="1" key="1">
    <citation type="journal article" date="2020" name="Stud. Mycol.">
        <title>101 Dothideomycetes genomes: a test case for predicting lifestyles and emergence of pathogens.</title>
        <authorList>
            <person name="Haridas S."/>
            <person name="Albert R."/>
            <person name="Binder M."/>
            <person name="Bloem J."/>
            <person name="Labutti K."/>
            <person name="Salamov A."/>
            <person name="Andreopoulos B."/>
            <person name="Baker S."/>
            <person name="Barry K."/>
            <person name="Bills G."/>
            <person name="Bluhm B."/>
            <person name="Cannon C."/>
            <person name="Castanera R."/>
            <person name="Culley D."/>
            <person name="Daum C."/>
            <person name="Ezra D."/>
            <person name="Gonzalez J."/>
            <person name="Henrissat B."/>
            <person name="Kuo A."/>
            <person name="Liang C."/>
            <person name="Lipzen A."/>
            <person name="Lutzoni F."/>
            <person name="Magnuson J."/>
            <person name="Mondo S."/>
            <person name="Nolan M."/>
            <person name="Ohm R."/>
            <person name="Pangilinan J."/>
            <person name="Park H.-J."/>
            <person name="Ramirez L."/>
            <person name="Alfaro M."/>
            <person name="Sun H."/>
            <person name="Tritt A."/>
            <person name="Yoshinaga Y."/>
            <person name="Zwiers L.-H."/>
            <person name="Turgeon B."/>
            <person name="Goodwin S."/>
            <person name="Spatafora J."/>
            <person name="Crous P."/>
            <person name="Grigoriev I."/>
        </authorList>
    </citation>
    <scope>NUCLEOTIDE SEQUENCE</scope>
    <source>
        <strain evidence="1">CBS 690.94</strain>
    </source>
</reference>
<sequence length="331" mass="38701">MNSSQSEDNVKEPTLPTTALMQTWSTQIPRPLPLNFFPGPVQRGLPPELRLMVYDEVVKFSEFNKPLVKLLDGDHWIAYWKPSKALSLLRNGYIWENDASTSLEIQRGPQAFTLLVSWEAIAYGLHTQERYWLLELLKAMDVVYAMDLEHQRTSTAPRKWAAPLHNSTIRDGTSCLWSCLQRDQFWRFRELDQDRTKDSIYRHTTEQFIQTMILQLRRKPQINIRIFVYSRMLPWYHKLVGAVVLGNLGCRLGRGAADEVVANIKKFLAQLSKRQTLTGPPRPPKDTIRYRITLVSKEDQIGYWKAQLREVEQQVRWEKATPEEIEAWNSF</sequence>
<evidence type="ECO:0000313" key="2">
    <source>
        <dbReference type="Proteomes" id="UP000799764"/>
    </source>
</evidence>
<keyword evidence="2" id="KW-1185">Reference proteome</keyword>
<name>A0A9P4PHT9_9PLEO</name>
<protein>
    <submittedName>
        <fullName evidence="1">Uncharacterized protein</fullName>
    </submittedName>
</protein>
<dbReference type="EMBL" id="MU001501">
    <property type="protein sequence ID" value="KAF2444421.1"/>
    <property type="molecule type" value="Genomic_DNA"/>
</dbReference>
<dbReference type="AlphaFoldDB" id="A0A9P4PHT9"/>
<dbReference type="OrthoDB" id="3787503at2759"/>
<dbReference type="Proteomes" id="UP000799764">
    <property type="component" value="Unassembled WGS sequence"/>
</dbReference>
<gene>
    <name evidence="1" type="ORF">P171DRAFT_485877</name>
</gene>
<comment type="caution">
    <text evidence="1">The sequence shown here is derived from an EMBL/GenBank/DDBJ whole genome shotgun (WGS) entry which is preliminary data.</text>
</comment>